<dbReference type="InterPro" id="IPR001247">
    <property type="entry name" value="ExoRNase_PH_dom1"/>
</dbReference>
<dbReference type="GO" id="GO:0016075">
    <property type="term" value="P:rRNA catabolic process"/>
    <property type="evidence" value="ECO:0007669"/>
    <property type="project" value="TreeGrafter"/>
</dbReference>
<sequence length="348" mass="36715">MAALSDRRRINAPSGGTTAPVFAKTLKEPGYLEELRPQRSRDPKELRKICECLQCFITVTAHPQKLKLVLTTLSTVLQTSIIPSASGSAYLEIPNTNPPSTSTLIPPTSSLKITASVQGPKPLPRSAPFSPTLLLTTTVKFAPFATRHRRGYIRDVAERDLGVHLETALRGVIIGERWPKSGVEVVVTVLEGDEDAWWGQDGGGNGSGWGLLNVLAGCITVAGAAIADAGIDCVDMVSGGVAAFVRGPADGGEVLALDPCPAEHQEIVAACAVGYLHSRDEVTEVWLKGDAGLEAADSLIEGATQAAQGSFGVMKEVLLENMGKNVKPEDATSKVGGKRKQVEVEMTG</sequence>
<dbReference type="InterPro" id="IPR027408">
    <property type="entry name" value="PNPase/RNase_PH_dom_sf"/>
</dbReference>
<dbReference type="AlphaFoldDB" id="A0A9W4XEL8"/>
<dbReference type="GO" id="GO:0000176">
    <property type="term" value="C:nuclear exosome (RNase complex)"/>
    <property type="evidence" value="ECO:0007669"/>
    <property type="project" value="UniProtKB-ARBA"/>
</dbReference>
<keyword evidence="6" id="KW-0271">Exosome</keyword>
<evidence type="ECO:0000256" key="3">
    <source>
        <dbReference type="ARBA" id="ARBA00006678"/>
    </source>
</evidence>
<comment type="caution">
    <text evidence="11">The sequence shown here is derived from an EMBL/GenBank/DDBJ whole genome shotgun (WGS) entry which is preliminary data.</text>
</comment>
<evidence type="ECO:0000259" key="10">
    <source>
        <dbReference type="Pfam" id="PF01138"/>
    </source>
</evidence>
<dbReference type="GO" id="GO:0071051">
    <property type="term" value="P:poly(A)-dependent snoRNA 3'-end processing"/>
    <property type="evidence" value="ECO:0007669"/>
    <property type="project" value="TreeGrafter"/>
</dbReference>
<dbReference type="OrthoDB" id="2504340at2759"/>
<dbReference type="Proteomes" id="UP001152607">
    <property type="component" value="Unassembled WGS sequence"/>
</dbReference>
<evidence type="ECO:0000313" key="12">
    <source>
        <dbReference type="Proteomes" id="UP001152607"/>
    </source>
</evidence>
<dbReference type="EMBL" id="CAOQHR010000001">
    <property type="protein sequence ID" value="CAI6276410.1"/>
    <property type="molecule type" value="Genomic_DNA"/>
</dbReference>
<dbReference type="Pfam" id="PF01138">
    <property type="entry name" value="RNase_PH"/>
    <property type="match status" value="1"/>
</dbReference>
<dbReference type="InterPro" id="IPR050080">
    <property type="entry name" value="RNase_PH"/>
</dbReference>
<proteinExistence type="inferred from homology"/>
<evidence type="ECO:0000256" key="7">
    <source>
        <dbReference type="ARBA" id="ARBA00022884"/>
    </source>
</evidence>
<evidence type="ECO:0000256" key="6">
    <source>
        <dbReference type="ARBA" id="ARBA00022835"/>
    </source>
</evidence>
<accession>A0A9W4XEL8</accession>
<name>A0A9W4XEL8_9PLEO</name>
<dbReference type="SUPFAM" id="SSF55666">
    <property type="entry name" value="Ribonuclease PH domain 2-like"/>
    <property type="match status" value="1"/>
</dbReference>
<dbReference type="GO" id="GO:0034475">
    <property type="term" value="P:U4 snRNA 3'-end processing"/>
    <property type="evidence" value="ECO:0007669"/>
    <property type="project" value="TreeGrafter"/>
</dbReference>
<evidence type="ECO:0000256" key="4">
    <source>
        <dbReference type="ARBA" id="ARBA00022490"/>
    </source>
</evidence>
<evidence type="ECO:0000313" key="11">
    <source>
        <dbReference type="EMBL" id="CAI6276410.1"/>
    </source>
</evidence>
<keyword evidence="7" id="KW-0694">RNA-binding</keyword>
<dbReference type="PANTHER" id="PTHR11953:SF2">
    <property type="entry name" value="EXOSOME COMPLEX COMPONENT MTR3"/>
    <property type="match status" value="1"/>
</dbReference>
<dbReference type="GO" id="GO:0071028">
    <property type="term" value="P:nuclear mRNA surveillance"/>
    <property type="evidence" value="ECO:0007669"/>
    <property type="project" value="TreeGrafter"/>
</dbReference>
<comment type="subcellular location">
    <subcellularLocation>
        <location evidence="2">Cytoplasm</location>
    </subcellularLocation>
    <subcellularLocation>
        <location evidence="1">Nucleus</location>
    </subcellularLocation>
</comment>
<dbReference type="InterPro" id="IPR020568">
    <property type="entry name" value="Ribosomal_Su5_D2-typ_SF"/>
</dbReference>
<feature type="domain" description="Exoribonuclease phosphorolytic" evidence="10">
    <location>
        <begin position="77"/>
        <end position="231"/>
    </location>
</feature>
<dbReference type="InterPro" id="IPR036345">
    <property type="entry name" value="ExoRNase_PH_dom2_sf"/>
</dbReference>
<keyword evidence="12" id="KW-1185">Reference proteome</keyword>
<evidence type="ECO:0000256" key="9">
    <source>
        <dbReference type="SAM" id="MobiDB-lite"/>
    </source>
</evidence>
<dbReference type="SUPFAM" id="SSF54211">
    <property type="entry name" value="Ribosomal protein S5 domain 2-like"/>
    <property type="match status" value="1"/>
</dbReference>
<feature type="region of interest" description="Disordered" evidence="9">
    <location>
        <begin position="329"/>
        <end position="348"/>
    </location>
</feature>
<feature type="region of interest" description="Disordered" evidence="9">
    <location>
        <begin position="1"/>
        <end position="21"/>
    </location>
</feature>
<dbReference type="Gene3D" id="3.30.230.70">
    <property type="entry name" value="GHMP Kinase, N-terminal domain"/>
    <property type="match status" value="1"/>
</dbReference>
<dbReference type="PANTHER" id="PTHR11953">
    <property type="entry name" value="EXOSOME COMPLEX COMPONENT"/>
    <property type="match status" value="1"/>
</dbReference>
<keyword evidence="4" id="KW-0963">Cytoplasm</keyword>
<evidence type="ECO:0000256" key="1">
    <source>
        <dbReference type="ARBA" id="ARBA00004123"/>
    </source>
</evidence>
<reference evidence="11" key="1">
    <citation type="submission" date="2023-01" db="EMBL/GenBank/DDBJ databases">
        <authorList>
            <person name="Van Ghelder C."/>
            <person name="Rancurel C."/>
        </authorList>
    </citation>
    <scope>NUCLEOTIDE SEQUENCE</scope>
    <source>
        <strain evidence="11">CNCM I-4278</strain>
    </source>
</reference>
<dbReference type="GO" id="GO:0006364">
    <property type="term" value="P:rRNA processing"/>
    <property type="evidence" value="ECO:0007669"/>
    <property type="project" value="UniProtKB-KW"/>
</dbReference>
<organism evidence="11 12">
    <name type="scientific">Periconia digitata</name>
    <dbReference type="NCBI Taxonomy" id="1303443"/>
    <lineage>
        <taxon>Eukaryota</taxon>
        <taxon>Fungi</taxon>
        <taxon>Dikarya</taxon>
        <taxon>Ascomycota</taxon>
        <taxon>Pezizomycotina</taxon>
        <taxon>Dothideomycetes</taxon>
        <taxon>Pleosporomycetidae</taxon>
        <taxon>Pleosporales</taxon>
        <taxon>Massarineae</taxon>
        <taxon>Periconiaceae</taxon>
        <taxon>Periconia</taxon>
    </lineage>
</organism>
<gene>
    <name evidence="11" type="ORF">PDIGIT_LOCUS1934</name>
</gene>
<evidence type="ECO:0000256" key="2">
    <source>
        <dbReference type="ARBA" id="ARBA00004496"/>
    </source>
</evidence>
<keyword evidence="8" id="KW-0539">Nucleus</keyword>
<evidence type="ECO:0000256" key="5">
    <source>
        <dbReference type="ARBA" id="ARBA00022552"/>
    </source>
</evidence>
<dbReference type="GO" id="GO:0005730">
    <property type="term" value="C:nucleolus"/>
    <property type="evidence" value="ECO:0007669"/>
    <property type="project" value="TreeGrafter"/>
</dbReference>
<protein>
    <recommendedName>
        <fullName evidence="10">Exoribonuclease phosphorolytic domain-containing protein</fullName>
    </recommendedName>
</protein>
<dbReference type="GO" id="GO:0000177">
    <property type="term" value="C:cytoplasmic exosome (RNase complex)"/>
    <property type="evidence" value="ECO:0007669"/>
    <property type="project" value="TreeGrafter"/>
</dbReference>
<comment type="similarity">
    <text evidence="3">Belongs to the RNase PH family.</text>
</comment>
<keyword evidence="5" id="KW-0698">rRNA processing</keyword>
<dbReference type="GO" id="GO:0003723">
    <property type="term" value="F:RNA binding"/>
    <property type="evidence" value="ECO:0007669"/>
    <property type="project" value="UniProtKB-KW"/>
</dbReference>
<evidence type="ECO:0000256" key="8">
    <source>
        <dbReference type="ARBA" id="ARBA00023242"/>
    </source>
</evidence>